<evidence type="ECO:0000313" key="13">
    <source>
        <dbReference type="Proteomes" id="UP001153709"/>
    </source>
</evidence>
<gene>
    <name evidence="12" type="ORF">DIABBA_LOCUS11998</name>
</gene>
<evidence type="ECO:0000256" key="4">
    <source>
        <dbReference type="ARBA" id="ARBA00022553"/>
    </source>
</evidence>
<dbReference type="InterPro" id="IPR001452">
    <property type="entry name" value="SH3_domain"/>
</dbReference>
<evidence type="ECO:0000313" key="12">
    <source>
        <dbReference type="EMBL" id="CAG9839210.1"/>
    </source>
</evidence>
<dbReference type="SMART" id="SM00326">
    <property type="entry name" value="SH3"/>
    <property type="match status" value="1"/>
</dbReference>
<dbReference type="CDD" id="cd07658">
    <property type="entry name" value="F-BAR_NOSTRIN"/>
    <property type="match status" value="1"/>
</dbReference>
<dbReference type="PROSITE" id="PS51741">
    <property type="entry name" value="F_BAR"/>
    <property type="match status" value="1"/>
</dbReference>
<dbReference type="Pfam" id="PF25610">
    <property type="entry name" value="HR1_TOCA"/>
    <property type="match status" value="1"/>
</dbReference>
<feature type="domain" description="F-BAR" evidence="11">
    <location>
        <begin position="482"/>
        <end position="767"/>
    </location>
</feature>
<evidence type="ECO:0000256" key="6">
    <source>
        <dbReference type="ARBA" id="ARBA00023212"/>
    </source>
</evidence>
<dbReference type="SUPFAM" id="SSF103657">
    <property type="entry name" value="BAR/IMD domain-like"/>
    <property type="match status" value="1"/>
</dbReference>
<dbReference type="PANTHER" id="PTHR23065">
    <property type="entry name" value="PROLINE-SERINE-THREONINE PHOSPHATASE INTERACTING PROTEIN 1"/>
    <property type="match status" value="1"/>
</dbReference>
<evidence type="ECO:0000256" key="8">
    <source>
        <dbReference type="PROSITE-ProRule" id="PRU01077"/>
    </source>
</evidence>
<feature type="region of interest" description="Disordered" evidence="9">
    <location>
        <begin position="429"/>
        <end position="452"/>
    </location>
</feature>
<dbReference type="GO" id="GO:0005737">
    <property type="term" value="C:cytoplasm"/>
    <property type="evidence" value="ECO:0007669"/>
    <property type="project" value="TreeGrafter"/>
</dbReference>
<feature type="region of interest" description="Disordered" evidence="9">
    <location>
        <begin position="919"/>
        <end position="971"/>
    </location>
</feature>
<evidence type="ECO:0000256" key="5">
    <source>
        <dbReference type="ARBA" id="ARBA00023054"/>
    </source>
</evidence>
<dbReference type="Gene3D" id="1.20.1270.60">
    <property type="entry name" value="Arfaptin homology (AH) domain/BAR domain"/>
    <property type="match status" value="1"/>
</dbReference>
<evidence type="ECO:0000256" key="9">
    <source>
        <dbReference type="SAM" id="MobiDB-lite"/>
    </source>
</evidence>
<keyword evidence="3" id="KW-0963">Cytoplasm</keyword>
<dbReference type="SMART" id="SM00055">
    <property type="entry name" value="FCH"/>
    <property type="match status" value="1"/>
</dbReference>
<dbReference type="InterPro" id="IPR035656">
    <property type="entry name" value="Nostrin_SH3"/>
</dbReference>
<keyword evidence="13" id="KW-1185">Reference proteome</keyword>
<feature type="compositionally biased region" description="Polar residues" evidence="9">
    <location>
        <begin position="956"/>
        <end position="971"/>
    </location>
</feature>
<organism evidence="12 13">
    <name type="scientific">Diabrotica balteata</name>
    <name type="common">Banded cucumber beetle</name>
    <dbReference type="NCBI Taxonomy" id="107213"/>
    <lineage>
        <taxon>Eukaryota</taxon>
        <taxon>Metazoa</taxon>
        <taxon>Ecdysozoa</taxon>
        <taxon>Arthropoda</taxon>
        <taxon>Hexapoda</taxon>
        <taxon>Insecta</taxon>
        <taxon>Pterygota</taxon>
        <taxon>Neoptera</taxon>
        <taxon>Endopterygota</taxon>
        <taxon>Coleoptera</taxon>
        <taxon>Polyphaga</taxon>
        <taxon>Cucujiformia</taxon>
        <taxon>Chrysomeloidea</taxon>
        <taxon>Chrysomelidae</taxon>
        <taxon>Galerucinae</taxon>
        <taxon>Diabroticina</taxon>
        <taxon>Diabroticites</taxon>
        <taxon>Diabrotica</taxon>
    </lineage>
</organism>
<proteinExistence type="predicted"/>
<reference evidence="12" key="1">
    <citation type="submission" date="2022-01" db="EMBL/GenBank/DDBJ databases">
        <authorList>
            <person name="King R."/>
        </authorList>
    </citation>
    <scope>NUCLEOTIDE SEQUENCE</scope>
</reference>
<dbReference type="PANTHER" id="PTHR23065:SF7">
    <property type="entry name" value="NOSTRIN, ISOFORM H"/>
    <property type="match status" value="1"/>
</dbReference>
<sequence>MKKFITTKINKQQWRVTVPNINSNLFRRSASKDDKSDKESKRSSGFYDFQEAQEDFNKFRSVQNSIYLESSTSVSTSSEEFEDARTMSDRSSNKNKESDTDVEAYQDIEITSTPIVSKNIDDNNSQYEYDVPRISFKFFGEKPEENIYENEECTRELVDTVVSEVEILITSDNSKNSALTNPSEMASINEDSTIDKEINVKEEEQEKDFPAIHPSEKFVSQTEIYVKSLDSVSLSPIKSAGSDPNIALRSQLIEDDFYQVPRPLIKDNRLSQSLKDFTEEQELSTSIVPSNNSSIEHISASQFLPKPDIQSTETIIDYNVKSKSKIIKVKKPNILKKRRWDSFRNKFNNIMQDQASKQRVGAFNDKEKLTLNLEEMYKNSKSKCKKLVENTSKMFYKKKANDDTSLETATRNLKASDIEYKLNHSVNGSVKNDSFDSSDQKDAEISSPTTTKISYDVNDSSFNDSKVSTDDSRNEDQSIDFSSIKNAFIKRIMSHEGQNGFEDLRRYVKQGGDFCKELSQILQERAEAETQYAKSLSKLSTKLSRACREGVGGLNESWKAVALELETKAEAHRLLGVALLEETAKPLKNLTESQQRIRKQSESSVDKASKLLSDWRASEAKGKKHSHSCARENEKLQDAAVLDTTKYGKQTISKSSSLIHLAQMKQHSTDKENAKLEGKKRKAEDAVKKSDIEYYSLCVRAERARLEWESAVLRGASTFQALEEERLKNLKSVLSSYLHHIRDLGPRLIEASERLKGPVNQADPTKDLVTFQNLRHSSQQVSEQLLPDFYCEHTTLAMNRERRKQALVKLLQLIRQDMERERKSKIGLENLSKAIQQTPSFGSEDSQQSVIEKLYHMKSMLTYLEAAKHKVQNALSELDSRPRASHPLASHITITRDKSGLQQSVLKVPQWLRDEWCETDKSPVSQKSTRSNQSDNSDPHNNDVDDSDWLVRGSADGNSNQPDSDFDEFSSQCSSTGDNLCIADDPPVNPIATCRAIYAYTPNMNDELLIKAGDIITVYRQQDDGWWLGECNGSVGIFPATYVELFQD</sequence>
<dbReference type="InterPro" id="IPR027267">
    <property type="entry name" value="AH/BAR_dom_sf"/>
</dbReference>
<dbReference type="InterPro" id="IPR057870">
    <property type="entry name" value="HR1_TOCA"/>
</dbReference>
<dbReference type="Gene3D" id="2.30.30.40">
    <property type="entry name" value="SH3 Domains"/>
    <property type="match status" value="1"/>
</dbReference>
<keyword evidence="5 8" id="KW-0175">Coiled coil</keyword>
<dbReference type="Pfam" id="PF00611">
    <property type="entry name" value="FCH"/>
    <property type="match status" value="1"/>
</dbReference>
<protein>
    <recommendedName>
        <fullName evidence="14">Nostrin</fullName>
    </recommendedName>
</protein>
<dbReference type="SUPFAM" id="SSF50044">
    <property type="entry name" value="SH3-domain"/>
    <property type="match status" value="1"/>
</dbReference>
<dbReference type="OrthoDB" id="28357at2759"/>
<dbReference type="InterPro" id="IPR031160">
    <property type="entry name" value="F_BAR_dom"/>
</dbReference>
<comment type="subcellular location">
    <subcellularLocation>
        <location evidence="1">Cytoplasm</location>
        <location evidence="1">Cytoskeleton</location>
    </subcellularLocation>
</comment>
<evidence type="ECO:0000256" key="7">
    <source>
        <dbReference type="PROSITE-ProRule" id="PRU00192"/>
    </source>
</evidence>
<dbReference type="GO" id="GO:0043226">
    <property type="term" value="C:organelle"/>
    <property type="evidence" value="ECO:0007669"/>
    <property type="project" value="UniProtKB-ARBA"/>
</dbReference>
<feature type="region of interest" description="Disordered" evidence="9">
    <location>
        <begin position="25"/>
        <end position="46"/>
    </location>
</feature>
<keyword evidence="2 7" id="KW-0728">SH3 domain</keyword>
<evidence type="ECO:0000256" key="2">
    <source>
        <dbReference type="ARBA" id="ARBA00022443"/>
    </source>
</evidence>
<feature type="compositionally biased region" description="Basic and acidic residues" evidence="9">
    <location>
        <begin position="83"/>
        <end position="99"/>
    </location>
</feature>
<dbReference type="Pfam" id="PF14604">
    <property type="entry name" value="SH3_9"/>
    <property type="match status" value="1"/>
</dbReference>
<evidence type="ECO:0000256" key="3">
    <source>
        <dbReference type="ARBA" id="ARBA00022490"/>
    </source>
</evidence>
<feature type="domain" description="SH3" evidence="10">
    <location>
        <begin position="989"/>
        <end position="1048"/>
    </location>
</feature>
<keyword evidence="4" id="KW-0597">Phosphoprotein</keyword>
<dbReference type="PRINTS" id="PR00499">
    <property type="entry name" value="P67PHOX"/>
</dbReference>
<dbReference type="GO" id="GO:0005886">
    <property type="term" value="C:plasma membrane"/>
    <property type="evidence" value="ECO:0007669"/>
    <property type="project" value="TreeGrafter"/>
</dbReference>
<dbReference type="AlphaFoldDB" id="A0A9N9TAX6"/>
<dbReference type="Proteomes" id="UP001153709">
    <property type="component" value="Chromosome 8"/>
</dbReference>
<evidence type="ECO:0000259" key="10">
    <source>
        <dbReference type="PROSITE" id="PS50002"/>
    </source>
</evidence>
<dbReference type="InterPro" id="IPR001060">
    <property type="entry name" value="FCH_dom"/>
</dbReference>
<dbReference type="Gene3D" id="6.10.140.470">
    <property type="match status" value="1"/>
</dbReference>
<feature type="compositionally biased region" description="Basic and acidic residues" evidence="9">
    <location>
        <begin position="30"/>
        <end position="42"/>
    </location>
</feature>
<evidence type="ECO:0000259" key="11">
    <source>
        <dbReference type="PROSITE" id="PS51741"/>
    </source>
</evidence>
<feature type="region of interest" description="Disordered" evidence="9">
    <location>
        <begin position="77"/>
        <end position="103"/>
    </location>
</feature>
<evidence type="ECO:0000256" key="1">
    <source>
        <dbReference type="ARBA" id="ARBA00004245"/>
    </source>
</evidence>
<dbReference type="InterPro" id="IPR036028">
    <property type="entry name" value="SH3-like_dom_sf"/>
</dbReference>
<evidence type="ECO:0008006" key="14">
    <source>
        <dbReference type="Google" id="ProtNLM"/>
    </source>
</evidence>
<dbReference type="EMBL" id="OU898283">
    <property type="protein sequence ID" value="CAG9839210.1"/>
    <property type="molecule type" value="Genomic_DNA"/>
</dbReference>
<keyword evidence="6" id="KW-0206">Cytoskeleton</keyword>
<feature type="compositionally biased region" description="Polar residues" evidence="9">
    <location>
        <begin position="922"/>
        <end position="936"/>
    </location>
</feature>
<name>A0A9N9TAX6_DIABA</name>
<dbReference type="PROSITE" id="PS50002">
    <property type="entry name" value="SH3"/>
    <property type="match status" value="1"/>
</dbReference>
<dbReference type="CDD" id="cd11823">
    <property type="entry name" value="SH3_Nostrin"/>
    <property type="match status" value="1"/>
</dbReference>
<accession>A0A9N9TAX6</accession>